<dbReference type="CDD" id="cd00144">
    <property type="entry name" value="MPP_PPP_family"/>
    <property type="match status" value="1"/>
</dbReference>
<evidence type="ECO:0000259" key="1">
    <source>
        <dbReference type="SMART" id="SM00156"/>
    </source>
</evidence>
<evidence type="ECO:0000313" key="3">
    <source>
        <dbReference type="EMBL" id="UMM11099.1"/>
    </source>
</evidence>
<dbReference type="Proteomes" id="UP000827892">
    <property type="component" value="Chromosome I"/>
</dbReference>
<dbReference type="PRINTS" id="PR00114">
    <property type="entry name" value="STPHPHTASE"/>
</dbReference>
<protein>
    <recommendedName>
        <fullName evidence="1">Serine/threonine specific protein phosphatases domain-containing protein</fullName>
    </recommendedName>
</protein>
<evidence type="ECO:0000313" key="4">
    <source>
        <dbReference type="Proteomes" id="UP000827892"/>
    </source>
</evidence>
<dbReference type="Proteomes" id="UP000829354">
    <property type="component" value="Chromosome I"/>
</dbReference>
<dbReference type="InterPro" id="IPR004843">
    <property type="entry name" value="Calcineurin-like_PHP"/>
</dbReference>
<reference evidence="2 4" key="2">
    <citation type="submission" date="2022-05" db="EMBL/GenBank/DDBJ databases">
        <title>Chromosome-level reference genomes for two strains of Caenorhabditis briggsae: an improved platform for comparative genomics.</title>
        <authorList>
            <person name="Stevens L."/>
            <person name="Andersen E.C."/>
        </authorList>
    </citation>
    <scope>NUCLEOTIDE SEQUENCE [LARGE SCALE GENOMIC DNA]</scope>
    <source>
        <strain evidence="2">QX1410_ONT</strain>
        <tissue evidence="2">Whole-organism</tissue>
    </source>
</reference>
<sequence length="344" mass="38755">MSDEGGNGLGQRFINLTDGIDSEKIDYAKLVSSIWNYIRSYTPDSPRPQFNPEVLVKLLQKSQDVFKHDDMVVKVNGPALVFGPIYGEGDSMITLMSQAKKIPPNITYIFLGCYLGHGFAQLECIFFLIAYKMLYPDKIILLKGHHEESISMEMLKVKDWLYARGITQEVHLEEILVEMKKACSMMSAAALINSKILCMPGGPGLTLRERGLKPLMSLKKGMQSIADKKLMMEAAWSVLLVNEAQKDMHGMPFFTAQQATDFCKKNRLKCIIRGRQMVDEGYLNKPKEVITLISAVAYLDNFRNYAAALHIDKDKGKVIRYKMEEGEQLSLELVKPGMGRNAVV</sequence>
<dbReference type="OMA" id="VIRYKME"/>
<dbReference type="SUPFAM" id="SSF56300">
    <property type="entry name" value="Metallo-dependent phosphatases"/>
    <property type="match status" value="1"/>
</dbReference>
<keyword evidence="5" id="KW-1185">Reference proteome</keyword>
<dbReference type="InterPro" id="IPR006186">
    <property type="entry name" value="Ser/Thr-sp_prot-phosphatase"/>
</dbReference>
<organism evidence="2 4">
    <name type="scientific">Caenorhabditis briggsae</name>
    <dbReference type="NCBI Taxonomy" id="6238"/>
    <lineage>
        <taxon>Eukaryota</taxon>
        <taxon>Metazoa</taxon>
        <taxon>Ecdysozoa</taxon>
        <taxon>Nematoda</taxon>
        <taxon>Chromadorea</taxon>
        <taxon>Rhabditida</taxon>
        <taxon>Rhabditina</taxon>
        <taxon>Rhabditomorpha</taxon>
        <taxon>Rhabditoidea</taxon>
        <taxon>Rhabditidae</taxon>
        <taxon>Peloderinae</taxon>
        <taxon>Caenorhabditis</taxon>
    </lineage>
</organism>
<reference evidence="3 5" key="1">
    <citation type="submission" date="2022-04" db="EMBL/GenBank/DDBJ databases">
        <title>Chromosome-level reference genomes for two strains of Caenorhabditis briggsae: an improved platform for comparative genomics.</title>
        <authorList>
            <person name="Stevens L."/>
            <person name="Andersen E."/>
        </authorList>
    </citation>
    <scope>NUCLEOTIDE SEQUENCE [LARGE SCALE GENOMIC DNA]</scope>
    <source>
        <strain evidence="3">VX34</strain>
        <tissue evidence="3">Whole-organism</tissue>
    </source>
</reference>
<evidence type="ECO:0000313" key="5">
    <source>
        <dbReference type="Proteomes" id="UP000829354"/>
    </source>
</evidence>
<accession>A0AAE9DSB3</accession>
<dbReference type="SMART" id="SM00156">
    <property type="entry name" value="PP2Ac"/>
    <property type="match status" value="1"/>
</dbReference>
<dbReference type="AlphaFoldDB" id="A0AAE9DSB3"/>
<dbReference type="GO" id="GO:0016787">
    <property type="term" value="F:hydrolase activity"/>
    <property type="evidence" value="ECO:0007669"/>
    <property type="project" value="InterPro"/>
</dbReference>
<evidence type="ECO:0000313" key="2">
    <source>
        <dbReference type="EMBL" id="ULU10168.1"/>
    </source>
</evidence>
<dbReference type="InterPro" id="IPR029052">
    <property type="entry name" value="Metallo-depent_PP-like"/>
</dbReference>
<gene>
    <name evidence="2" type="ORF">L3Y34_014470</name>
    <name evidence="3" type="ORF">L5515_000551</name>
</gene>
<dbReference type="Gene3D" id="3.60.21.10">
    <property type="match status" value="1"/>
</dbReference>
<dbReference type="Pfam" id="PF00149">
    <property type="entry name" value="Metallophos"/>
    <property type="match status" value="1"/>
</dbReference>
<dbReference type="PANTHER" id="PTHR11668:SF4">
    <property type="entry name" value="SERINE_THREONINE SPECIFIC PROTEIN PHOSPHATASES DOMAIN-CONTAINING PROTEIN"/>
    <property type="match status" value="1"/>
</dbReference>
<dbReference type="EMBL" id="CP092620">
    <property type="protein sequence ID" value="UMM11099.1"/>
    <property type="molecule type" value="Genomic_DNA"/>
</dbReference>
<dbReference type="FunFam" id="3.60.21.10:FF:000244">
    <property type="entry name" value="Protein CBG04124"/>
    <property type="match status" value="1"/>
</dbReference>
<feature type="domain" description="Serine/threonine specific protein phosphatases" evidence="1">
    <location>
        <begin position="50"/>
        <end position="338"/>
    </location>
</feature>
<name>A0AAE9DSB3_CAEBR</name>
<dbReference type="KEGG" id="cbr:CBG_04124"/>
<dbReference type="InterPro" id="IPR050341">
    <property type="entry name" value="PP1_catalytic_subunit"/>
</dbReference>
<dbReference type="PANTHER" id="PTHR11668">
    <property type="entry name" value="SERINE/THREONINE PROTEIN PHOSPHATASE"/>
    <property type="match status" value="1"/>
</dbReference>
<dbReference type="EMBL" id="CP090891">
    <property type="protein sequence ID" value="ULU10168.1"/>
    <property type="molecule type" value="Genomic_DNA"/>
</dbReference>
<proteinExistence type="predicted"/>